<gene>
    <name evidence="1" type="ORF">Amon02_000763200</name>
</gene>
<name>A0ACB5TD15_AMBMO</name>
<keyword evidence="2" id="KW-1185">Reference proteome</keyword>
<proteinExistence type="predicted"/>
<reference evidence="1" key="1">
    <citation type="submission" date="2023-04" db="EMBL/GenBank/DDBJ databases">
        <title>Ambrosiozyma monospora NBRC 10751.</title>
        <authorList>
            <person name="Ichikawa N."/>
            <person name="Sato H."/>
            <person name="Tonouchi N."/>
        </authorList>
    </citation>
    <scope>NUCLEOTIDE SEQUENCE</scope>
    <source>
        <strain evidence="1">NBRC 10751</strain>
    </source>
</reference>
<sequence>MLLRHDTEYVLLEETNLEKFWRLNELELRFCLQDVNHVIKTVSKWKKFILSNPEKKEKGKPLKLIIDGQFCNVTSAEDEKIRVCIRNLIKLITKNKDILSAYFLLPHVRPFFSHETLVLYSTLIDICDLLKASCVIEVNTLDNLNWMFGISRLESIDLEFDYTHQYGSNFFSNDMRALKHLSMIGYVIDALFLEKVPDTLQSLEFNMDANGDFPIRLPSHLKKWGISTTGTPRTSNKTELNNLTDLKANFFKGKHDENSDHHISDDIFERIQSFISYLPSSVTTLNLSADKELKQQVSFVNLPGLETLRLRYHVTSLMTSFLTFLI</sequence>
<dbReference type="Proteomes" id="UP001165064">
    <property type="component" value="Unassembled WGS sequence"/>
</dbReference>
<protein>
    <submittedName>
        <fullName evidence="1">Unnamed protein product</fullName>
    </submittedName>
</protein>
<accession>A0ACB5TD15</accession>
<dbReference type="EMBL" id="BSXS01006412">
    <property type="protein sequence ID" value="GME85519.1"/>
    <property type="molecule type" value="Genomic_DNA"/>
</dbReference>
<comment type="caution">
    <text evidence="1">The sequence shown here is derived from an EMBL/GenBank/DDBJ whole genome shotgun (WGS) entry which is preliminary data.</text>
</comment>
<organism evidence="1 2">
    <name type="scientific">Ambrosiozyma monospora</name>
    <name type="common">Yeast</name>
    <name type="synonym">Endomycopsis monosporus</name>
    <dbReference type="NCBI Taxonomy" id="43982"/>
    <lineage>
        <taxon>Eukaryota</taxon>
        <taxon>Fungi</taxon>
        <taxon>Dikarya</taxon>
        <taxon>Ascomycota</taxon>
        <taxon>Saccharomycotina</taxon>
        <taxon>Pichiomycetes</taxon>
        <taxon>Pichiales</taxon>
        <taxon>Pichiaceae</taxon>
        <taxon>Ambrosiozyma</taxon>
    </lineage>
</organism>
<evidence type="ECO:0000313" key="1">
    <source>
        <dbReference type="EMBL" id="GME85519.1"/>
    </source>
</evidence>
<evidence type="ECO:0000313" key="2">
    <source>
        <dbReference type="Proteomes" id="UP001165064"/>
    </source>
</evidence>